<dbReference type="Proteomes" id="UP001172159">
    <property type="component" value="Unassembled WGS sequence"/>
</dbReference>
<protein>
    <recommendedName>
        <fullName evidence="3">DUF4185 domain-containing protein</fullName>
    </recommendedName>
</protein>
<feature type="signal peptide" evidence="2">
    <location>
        <begin position="1"/>
        <end position="22"/>
    </location>
</feature>
<feature type="compositionally biased region" description="Polar residues" evidence="1">
    <location>
        <begin position="29"/>
        <end position="42"/>
    </location>
</feature>
<evidence type="ECO:0000313" key="4">
    <source>
        <dbReference type="EMBL" id="KAK0744366.1"/>
    </source>
</evidence>
<dbReference type="AlphaFoldDB" id="A0AA40ERW5"/>
<evidence type="ECO:0000256" key="2">
    <source>
        <dbReference type="SAM" id="SignalP"/>
    </source>
</evidence>
<feature type="chain" id="PRO_5041455043" description="DUF4185 domain-containing protein" evidence="2">
    <location>
        <begin position="23"/>
        <end position="454"/>
    </location>
</feature>
<dbReference type="PROSITE" id="PS51257">
    <property type="entry name" value="PROKAR_LIPOPROTEIN"/>
    <property type="match status" value="1"/>
</dbReference>
<feature type="region of interest" description="Disordered" evidence="1">
    <location>
        <begin position="29"/>
        <end position="87"/>
    </location>
</feature>
<proteinExistence type="predicted"/>
<sequence length="454" mass="49677">MVGPRIHQLPAALVNILSVVAACLEHQDPSSPAATTAQPITSTEPLTTPTGNSTTLTTTTQLPSTVAANTPTTTSQPATIANSTTSTVLPSTTLPSKVVIDNTLPSGTNPLNNSISTVTWLGYQTANNSCSHRDLGFTGKLGGKWYSIFGDTLWAAPGVTDMFLDPPGFHGMVRDSISLLTDDPLTVIDLYLNNDKPVPHQLQFVPFVEEWGETNQYGFGGTSLCEVDEETGMGVLYYLVNGNESRGLIGAGVAQVELVDDVPTVTRRYGEQGWWWDSNKTARYGDQIAYRDEKSEYIYILGGPPNYISDWGNLNYHYLARVKAKDAFDLGAYEYYWGKQKGWRKEVLDRFDTETAVMWGTGQGQVHWSEYWGCYLLVHLGIAGGAVFIRTADNLEGPWTPDVQIFQATPIDDGLVYAGVAHPYLDETGKTLVVSYTNNNHIEVLKVEFAGGLR</sequence>
<feature type="domain" description="DUF4185" evidence="3">
    <location>
        <begin position="287"/>
        <end position="441"/>
    </location>
</feature>
<gene>
    <name evidence="4" type="ORF">B0T21DRAFT_281359</name>
</gene>
<dbReference type="EMBL" id="JAUKTV010000002">
    <property type="protein sequence ID" value="KAK0744366.1"/>
    <property type="molecule type" value="Genomic_DNA"/>
</dbReference>
<accession>A0AA40ERW5</accession>
<evidence type="ECO:0000256" key="1">
    <source>
        <dbReference type="SAM" id="MobiDB-lite"/>
    </source>
</evidence>
<keyword evidence="5" id="KW-1185">Reference proteome</keyword>
<name>A0AA40ERW5_9PEZI</name>
<keyword evidence="2" id="KW-0732">Signal</keyword>
<evidence type="ECO:0000313" key="5">
    <source>
        <dbReference type="Proteomes" id="UP001172159"/>
    </source>
</evidence>
<dbReference type="Pfam" id="PF13810">
    <property type="entry name" value="DUF4185"/>
    <property type="match status" value="1"/>
</dbReference>
<feature type="compositionally biased region" description="Low complexity" evidence="1">
    <location>
        <begin position="43"/>
        <end position="65"/>
    </location>
</feature>
<reference evidence="4" key="1">
    <citation type="submission" date="2023-06" db="EMBL/GenBank/DDBJ databases">
        <title>Genome-scale phylogeny and comparative genomics of the fungal order Sordariales.</title>
        <authorList>
            <consortium name="Lawrence Berkeley National Laboratory"/>
            <person name="Hensen N."/>
            <person name="Bonometti L."/>
            <person name="Westerberg I."/>
            <person name="Brannstrom I.O."/>
            <person name="Guillou S."/>
            <person name="Cros-Aarteil S."/>
            <person name="Calhoun S."/>
            <person name="Haridas S."/>
            <person name="Kuo A."/>
            <person name="Mondo S."/>
            <person name="Pangilinan J."/>
            <person name="Riley R."/>
            <person name="Labutti K."/>
            <person name="Andreopoulos B."/>
            <person name="Lipzen A."/>
            <person name="Chen C."/>
            <person name="Yanf M."/>
            <person name="Daum C."/>
            <person name="Ng V."/>
            <person name="Clum A."/>
            <person name="Steindorff A."/>
            <person name="Ohm R."/>
            <person name="Martin F."/>
            <person name="Silar P."/>
            <person name="Natvig D."/>
            <person name="Lalanne C."/>
            <person name="Gautier V."/>
            <person name="Ament-Velasquez S.L."/>
            <person name="Kruys A."/>
            <person name="Hutchinson M.I."/>
            <person name="Powell A.J."/>
            <person name="Barry K."/>
            <person name="Miller A.N."/>
            <person name="Grigoriev I.V."/>
            <person name="Debuchy R."/>
            <person name="Gladieux P."/>
            <person name="Thoren M.H."/>
            <person name="Johannesson H."/>
        </authorList>
    </citation>
    <scope>NUCLEOTIDE SEQUENCE</scope>
    <source>
        <strain evidence="4">CBS 540.89</strain>
    </source>
</reference>
<feature type="compositionally biased region" description="Polar residues" evidence="1">
    <location>
        <begin position="66"/>
        <end position="82"/>
    </location>
</feature>
<organism evidence="4 5">
    <name type="scientific">Apiosordaria backusii</name>
    <dbReference type="NCBI Taxonomy" id="314023"/>
    <lineage>
        <taxon>Eukaryota</taxon>
        <taxon>Fungi</taxon>
        <taxon>Dikarya</taxon>
        <taxon>Ascomycota</taxon>
        <taxon>Pezizomycotina</taxon>
        <taxon>Sordariomycetes</taxon>
        <taxon>Sordariomycetidae</taxon>
        <taxon>Sordariales</taxon>
        <taxon>Lasiosphaeriaceae</taxon>
        <taxon>Apiosordaria</taxon>
    </lineage>
</organism>
<evidence type="ECO:0000259" key="3">
    <source>
        <dbReference type="Pfam" id="PF13810"/>
    </source>
</evidence>
<comment type="caution">
    <text evidence="4">The sequence shown here is derived from an EMBL/GenBank/DDBJ whole genome shotgun (WGS) entry which is preliminary data.</text>
</comment>
<dbReference type="InterPro" id="IPR025442">
    <property type="entry name" value="DUF4185"/>
</dbReference>